<protein>
    <recommendedName>
        <fullName evidence="4">PA14 domain-containing protein</fullName>
    </recommendedName>
</protein>
<dbReference type="AlphaFoldDB" id="A0A934VWI6"/>
<feature type="chain" id="PRO_5036714683" description="PA14 domain-containing protein" evidence="1">
    <location>
        <begin position="30"/>
        <end position="1086"/>
    </location>
</feature>
<dbReference type="InterPro" id="IPR013320">
    <property type="entry name" value="ConA-like_dom_sf"/>
</dbReference>
<evidence type="ECO:0000313" key="3">
    <source>
        <dbReference type="Proteomes" id="UP000603141"/>
    </source>
</evidence>
<name>A0A934VWI6_9BACT</name>
<dbReference type="Proteomes" id="UP000603141">
    <property type="component" value="Unassembled WGS sequence"/>
</dbReference>
<evidence type="ECO:0000256" key="1">
    <source>
        <dbReference type="SAM" id="SignalP"/>
    </source>
</evidence>
<feature type="signal peptide" evidence="1">
    <location>
        <begin position="1"/>
        <end position="29"/>
    </location>
</feature>
<keyword evidence="3" id="KW-1185">Reference proteome</keyword>
<dbReference type="Pfam" id="PF13385">
    <property type="entry name" value="Laminin_G_3"/>
    <property type="match status" value="1"/>
</dbReference>
<dbReference type="SUPFAM" id="SSF49899">
    <property type="entry name" value="Concanavalin A-like lectins/glucanases"/>
    <property type="match status" value="1"/>
</dbReference>
<keyword evidence="1" id="KW-0732">Signal</keyword>
<evidence type="ECO:0000313" key="2">
    <source>
        <dbReference type="EMBL" id="MBK1882544.1"/>
    </source>
</evidence>
<gene>
    <name evidence="2" type="ORF">JIN85_08960</name>
</gene>
<organism evidence="2 3">
    <name type="scientific">Luteolibacter pohnpeiensis</name>
    <dbReference type="NCBI Taxonomy" id="454153"/>
    <lineage>
        <taxon>Bacteria</taxon>
        <taxon>Pseudomonadati</taxon>
        <taxon>Verrucomicrobiota</taxon>
        <taxon>Verrucomicrobiia</taxon>
        <taxon>Verrucomicrobiales</taxon>
        <taxon>Verrucomicrobiaceae</taxon>
        <taxon>Luteolibacter</taxon>
    </lineage>
</organism>
<sequence length="1086" mass="114829">MTASNMKLTVGRLLVATALTAMLSTSSDAAMVGQWVGDDYTQGDSSWASRVDNIPAVAVNGPFTTEEHFNGHRAVDLISEYFQVEAADNPLAASTQFTLAVAFYPMEEGASAANYYQASGLVGMEEAGIVNDWGLGWGGAKVVAGIGNPDLTISSPVIELSKLQVAVLTWNGATGVETLYVNGLQVATQSGTGSSDRNSNGFSIGAMTATGSLPFNGQIGEVRLYNTDETENVQAITSDLLQTYLAELQLRTVEVNALNSGTITINDASSVQADASGNFTLSLNGAEVQAENLQVEKSEGTTTIHFQAALTASTAYNFSLGVPLIGGGTATVTGTFDTLRLPTSIPGIEGSVGTWGIREIVTSGTSSIADAVLIATQDASTMPAIFEGSSPVFNHSDPDTNGVTTCGNFNNDFDVLSNTSAGDDWVVVGKTKIQVPAAGTYTFSVHSDDGFAMRVSGASGGRFISSSGDGSIDALDAKTIYRDGGTSDSNTRGVYQFDAAGTYDILYLGYDGTGGGFYEVAWAPGEYVYDFDTNLWKLVGTPDDPSIPAFRERYLANLPGPDGDSGTFGMRTYLQAGSPGTLVTNLDEANTFLSNTMRDATDSDQMTIDSVQPYLNFQDPDSGGAPYLSFVQTFPGNQSGDDNNVVTTAKGRMVVSTSGTYTFAIGSDDSFLLRFTGVNGTPTPAFKRATFVRADRAGRFEMSHPNELFFNTTGQTNTRATIDLQSGTYDIDFIHVENTGNYYYQVGYAFGEFLHGTDPADGFKPVGYNPPAVVNVPSIEDPGWTMESSLFGLSQFPDTVAGANQRIDYTLAQDPVPTGAVTTQPDLNFRDPEDGVEGPIGNSRAWPLDTSAVDNSGAARATGTLVVTQAGSYVLGYRGDDGGALYIYGEDGLPDPAFKQIIATNLPNSARIDQAPDSDVNNAIITDVTTGNSLTYANVDLAVGRYRIETVYFESTSGSWWEVVGGRDAGAFFSYPLLSSGTEQSIIPTAGLALVSKDTVVEPPVEEIKIANFTFSGTPPSSVNFEFNSATDETYVVQASMDLSNWIDIQTIGDVTGITTSVSIDLSTIPALNGEPKVFFRVIQNP</sequence>
<accession>A0A934VWI6</accession>
<comment type="caution">
    <text evidence="2">The sequence shown here is derived from an EMBL/GenBank/DDBJ whole genome shotgun (WGS) entry which is preliminary data.</text>
</comment>
<dbReference type="Gene3D" id="2.60.120.200">
    <property type="match status" value="1"/>
</dbReference>
<evidence type="ECO:0008006" key="4">
    <source>
        <dbReference type="Google" id="ProtNLM"/>
    </source>
</evidence>
<reference evidence="2" key="1">
    <citation type="submission" date="2021-01" db="EMBL/GenBank/DDBJ databases">
        <title>Modified the classification status of verrucomicrobia.</title>
        <authorList>
            <person name="Feng X."/>
        </authorList>
    </citation>
    <scope>NUCLEOTIDE SEQUENCE</scope>
    <source>
        <strain evidence="2">KCTC 22041</strain>
    </source>
</reference>
<proteinExistence type="predicted"/>
<dbReference type="RefSeq" id="WP_200269788.1">
    <property type="nucleotide sequence ID" value="NZ_JAENIJ010000011.1"/>
</dbReference>
<dbReference type="EMBL" id="JAENIJ010000011">
    <property type="protein sequence ID" value="MBK1882544.1"/>
    <property type="molecule type" value="Genomic_DNA"/>
</dbReference>